<feature type="region of interest" description="Disordered" evidence="5">
    <location>
        <begin position="803"/>
        <end position="825"/>
    </location>
</feature>
<feature type="region of interest" description="Disordered" evidence="5">
    <location>
        <begin position="631"/>
        <end position="666"/>
    </location>
</feature>
<feature type="region of interest" description="Disordered" evidence="5">
    <location>
        <begin position="707"/>
        <end position="732"/>
    </location>
</feature>
<keyword evidence="8" id="KW-1185">Reference proteome</keyword>
<dbReference type="PANTHER" id="PTHR44329:SF288">
    <property type="entry name" value="MITOGEN-ACTIVATED PROTEIN KINASE KINASE KINASE 20"/>
    <property type="match status" value="1"/>
</dbReference>
<evidence type="ECO:0000256" key="2">
    <source>
        <dbReference type="ARBA" id="ARBA00022741"/>
    </source>
</evidence>
<feature type="compositionally biased region" description="Low complexity" evidence="5">
    <location>
        <begin position="568"/>
        <end position="579"/>
    </location>
</feature>
<name>A0ABQ7K9T8_9FUNG</name>
<dbReference type="PROSITE" id="PS50011">
    <property type="entry name" value="PROTEIN_KINASE_DOM"/>
    <property type="match status" value="1"/>
</dbReference>
<comment type="caution">
    <text evidence="7">The sequence shown here is derived from an EMBL/GenBank/DDBJ whole genome shotgun (WGS) entry which is preliminary data.</text>
</comment>
<evidence type="ECO:0000256" key="1">
    <source>
        <dbReference type="ARBA" id="ARBA00022679"/>
    </source>
</evidence>
<protein>
    <recommendedName>
        <fullName evidence="6">Protein kinase domain-containing protein</fullName>
    </recommendedName>
</protein>
<feature type="compositionally biased region" description="Polar residues" evidence="5">
    <location>
        <begin position="719"/>
        <end position="732"/>
    </location>
</feature>
<dbReference type="InterPro" id="IPR011009">
    <property type="entry name" value="Kinase-like_dom_sf"/>
</dbReference>
<dbReference type="InterPro" id="IPR001245">
    <property type="entry name" value="Ser-Thr/Tyr_kinase_cat_dom"/>
</dbReference>
<evidence type="ECO:0000256" key="5">
    <source>
        <dbReference type="SAM" id="MobiDB-lite"/>
    </source>
</evidence>
<dbReference type="InterPro" id="IPR000719">
    <property type="entry name" value="Prot_kinase_dom"/>
</dbReference>
<feature type="compositionally biased region" description="Low complexity" evidence="5">
    <location>
        <begin position="803"/>
        <end position="815"/>
    </location>
</feature>
<dbReference type="InterPro" id="IPR036770">
    <property type="entry name" value="Ankyrin_rpt-contain_sf"/>
</dbReference>
<evidence type="ECO:0000256" key="3">
    <source>
        <dbReference type="ARBA" id="ARBA00022777"/>
    </source>
</evidence>
<feature type="compositionally biased region" description="Low complexity" evidence="5">
    <location>
        <begin position="641"/>
        <end position="665"/>
    </location>
</feature>
<keyword evidence="3" id="KW-0418">Kinase</keyword>
<sequence length="1426" mass="153720">MATTYNTNTNNNNNNNNNAITNQPGTIGGIPFAHPYGIDPQDVPWLTDLIARQSLRLFDARQLHDLSPSVAFGPNAAIHTAHLPLQPHSNQTTLVALKQHHRPADLISEVHLLLTTPASQYTNPILGIVQMGDQGFTYLVIPYHPLGNLRQYIADQRPHLKPLSQMQIVHDIASGLEYLHQRGIQHLNLHSANVLITMQGMAVLTDFGRPNNRAEVGMPPKPAEQERIRSLATVFLAPEVLASNQYSSQSEVYALGMVMFELLTGKVAFEKDLSQPGLSNRIMFGRKDEIPANIKGSPGTAYETLIKDCWELVPSKRPHLSQVKFRLEQLMDECRHKNEALKALQLQQQQQYQQQQQAQYMQPYQPGSAAPPTPPLPELPLTTNATQPQKVVPALSLNVITTHIIVADTVRLDTSRLGTDGSNKSNPVTKQQDITPLAQPKPIEAWTIGQATVSATAQRRDTIPISTRALEISSTQHRVNQSAVPLSPDTSHSSTSPITLIPIPTLPVVSPTTTPSTSPATGSEINYNSSTAGVTWPLPPGVSNIAKQGGQATVKTPSPSVPTPPTPTASTPGATSPSSRIADTNNDMDIVVRAYANVPRATIASMTPAPAETKLAATPIAARMIATSTTAQANAMPPTPTSVSPDPTQHSFHSNNNNNNGSISGNDRHARESILIIPAFPEPPSTLHNRRISNIDPRFRHQPRQLNLSGLREHERGHSISSDDSGSRGVMSSNRAAVGAVMSPQEADSGAPVNAGLTARAAYTPIASSEDVPMASPSNSIHAAAKNGDLSELQQFLNRALSRSLSNGSSSSSGNPNQVQRSGNGCGVRGSAAGILDEYEPIERLPVLCCASVARKNKYQALNMVLKAGANVDGKEQRGGNTPLHLICETALPPLVDPSLTRLKQDDIEGRGRSASEVNLLNPYLSQLTLPELVPADDETEDDDSEEGQEKALKQVDEYDEQEQQALERVKDDSESTFSLLTTDGGIQTLTARQQSSLGGAYYQMKNQILVKGGLEDQIRLLVLAGSPIDTPNHRGETPLLLLLRFHDSVTALATLLKLGADPTAMAPFGPGTNPAEIHVDPKSLLSPADQKRISKNLRAANGPKLFGLKQGSVGQQPPTSLSGLQSPLKTGPYNQAMMNDDPNHILVMHGGALAHAAYHLRINCVRYLLDHEIECSDPAIIEQAIVACHHSVAAKVNPPLVATQNRILTILSRDWKGEAGRRRRGRVAERTLNKKRKAVRSSVLLVALAVSTASPTPSLEPSSSPSESRESSLHGYGGPTSQMRYNHQNHEKLSSSLGPIPTTHFYATEGPMGTEIELVSQYGFQTDLASTPVGIGGGAARYQLSDRVVAPIPIPIKTSGLGYGDKQQQQHQQQALYQQGQQSSAREYQDWYGTGDPKSPRSGQSPGGGEGRGLFRKFKNIAGKR</sequence>
<feature type="region of interest" description="Disordered" evidence="5">
    <location>
        <begin position="355"/>
        <end position="375"/>
    </location>
</feature>
<keyword evidence="4" id="KW-0067">ATP-binding</keyword>
<feature type="region of interest" description="Disordered" evidence="5">
    <location>
        <begin position="936"/>
        <end position="961"/>
    </location>
</feature>
<dbReference type="SUPFAM" id="SSF48403">
    <property type="entry name" value="Ankyrin repeat"/>
    <property type="match status" value="1"/>
</dbReference>
<evidence type="ECO:0000256" key="4">
    <source>
        <dbReference type="ARBA" id="ARBA00022840"/>
    </source>
</evidence>
<feature type="compositionally biased region" description="Low complexity" evidence="5">
    <location>
        <begin position="355"/>
        <end position="365"/>
    </location>
</feature>
<gene>
    <name evidence="7" type="ORF">BGZ96_000623</name>
</gene>
<feature type="compositionally biased region" description="Basic residues" evidence="5">
    <location>
        <begin position="1415"/>
        <end position="1426"/>
    </location>
</feature>
<reference evidence="7 8" key="1">
    <citation type="journal article" date="2020" name="Fungal Divers.">
        <title>Resolving the Mortierellaceae phylogeny through synthesis of multi-gene phylogenetics and phylogenomics.</title>
        <authorList>
            <person name="Vandepol N."/>
            <person name="Liber J."/>
            <person name="Desiro A."/>
            <person name="Na H."/>
            <person name="Kennedy M."/>
            <person name="Barry K."/>
            <person name="Grigoriev I.V."/>
            <person name="Miller A.N."/>
            <person name="O'Donnell K."/>
            <person name="Stajich J.E."/>
            <person name="Bonito G."/>
        </authorList>
    </citation>
    <scope>NUCLEOTIDE SEQUENCE [LARGE SCALE GENOMIC DNA]</scope>
    <source>
        <strain evidence="7 8">AD045</strain>
    </source>
</reference>
<evidence type="ECO:0000313" key="8">
    <source>
        <dbReference type="Proteomes" id="UP001194696"/>
    </source>
</evidence>
<dbReference type="Gene3D" id="1.10.510.10">
    <property type="entry name" value="Transferase(Phosphotransferase) domain 1"/>
    <property type="match status" value="1"/>
</dbReference>
<proteinExistence type="predicted"/>
<evidence type="ECO:0000313" key="7">
    <source>
        <dbReference type="EMBL" id="KAG0294714.1"/>
    </source>
</evidence>
<dbReference type="EMBL" id="JAAAIM010000109">
    <property type="protein sequence ID" value="KAG0294714.1"/>
    <property type="molecule type" value="Genomic_DNA"/>
</dbReference>
<dbReference type="SUPFAM" id="SSF56112">
    <property type="entry name" value="Protein kinase-like (PK-like)"/>
    <property type="match status" value="1"/>
</dbReference>
<dbReference type="Gene3D" id="1.25.40.20">
    <property type="entry name" value="Ankyrin repeat-containing domain"/>
    <property type="match status" value="2"/>
</dbReference>
<dbReference type="Proteomes" id="UP001194696">
    <property type="component" value="Unassembled WGS sequence"/>
</dbReference>
<dbReference type="Pfam" id="PF07714">
    <property type="entry name" value="PK_Tyr_Ser-Thr"/>
    <property type="match status" value="1"/>
</dbReference>
<organism evidence="7 8">
    <name type="scientific">Linnemannia gamsii</name>
    <dbReference type="NCBI Taxonomy" id="64522"/>
    <lineage>
        <taxon>Eukaryota</taxon>
        <taxon>Fungi</taxon>
        <taxon>Fungi incertae sedis</taxon>
        <taxon>Mucoromycota</taxon>
        <taxon>Mortierellomycotina</taxon>
        <taxon>Mortierellomycetes</taxon>
        <taxon>Mortierellales</taxon>
        <taxon>Mortierellaceae</taxon>
        <taxon>Linnemannia</taxon>
    </lineage>
</organism>
<feature type="compositionally biased region" description="Basic and acidic residues" evidence="5">
    <location>
        <begin position="948"/>
        <end position="957"/>
    </location>
</feature>
<keyword evidence="2" id="KW-0547">Nucleotide-binding</keyword>
<feature type="region of interest" description="Disordered" evidence="5">
    <location>
        <begin position="1377"/>
        <end position="1426"/>
    </location>
</feature>
<dbReference type="PANTHER" id="PTHR44329">
    <property type="entry name" value="SERINE/THREONINE-PROTEIN KINASE TNNI3K-RELATED"/>
    <property type="match status" value="1"/>
</dbReference>
<evidence type="ECO:0000259" key="6">
    <source>
        <dbReference type="PROSITE" id="PS50011"/>
    </source>
</evidence>
<feature type="compositionally biased region" description="Low complexity" evidence="5">
    <location>
        <begin position="1255"/>
        <end position="1267"/>
    </location>
</feature>
<keyword evidence="1" id="KW-0808">Transferase</keyword>
<accession>A0ABQ7K9T8</accession>
<feature type="region of interest" description="Disordered" evidence="5">
    <location>
        <begin position="540"/>
        <end position="585"/>
    </location>
</feature>
<feature type="domain" description="Protein kinase" evidence="6">
    <location>
        <begin position="64"/>
        <end position="331"/>
    </location>
</feature>
<dbReference type="InterPro" id="IPR051681">
    <property type="entry name" value="Ser/Thr_Kinases-Pseudokinases"/>
</dbReference>
<feature type="compositionally biased region" description="Acidic residues" evidence="5">
    <location>
        <begin position="936"/>
        <end position="947"/>
    </location>
</feature>
<feature type="region of interest" description="Disordered" evidence="5">
    <location>
        <begin position="1255"/>
        <end position="1285"/>
    </location>
</feature>